<accession>A0ABU2UM27</accession>
<gene>
    <name evidence="1" type="ORF">RM863_19190</name>
</gene>
<dbReference type="RefSeq" id="WP_164784930.1">
    <property type="nucleotide sequence ID" value="NZ_JAVRFF010000020.1"/>
</dbReference>
<sequence>MLRHISERYARGLCAAVVAVVTLILAANAVPARAVDERRTSNVQQTHHAR</sequence>
<organism evidence="1 2">
    <name type="scientific">Streptomyces hintoniae</name>
    <dbReference type="NCBI Taxonomy" id="3075521"/>
    <lineage>
        <taxon>Bacteria</taxon>
        <taxon>Bacillati</taxon>
        <taxon>Actinomycetota</taxon>
        <taxon>Actinomycetes</taxon>
        <taxon>Kitasatosporales</taxon>
        <taxon>Streptomycetaceae</taxon>
        <taxon>Streptomyces</taxon>
    </lineage>
</organism>
<comment type="caution">
    <text evidence="1">The sequence shown here is derived from an EMBL/GenBank/DDBJ whole genome shotgun (WGS) entry which is preliminary data.</text>
</comment>
<keyword evidence="2" id="KW-1185">Reference proteome</keyword>
<evidence type="ECO:0000313" key="2">
    <source>
        <dbReference type="Proteomes" id="UP001180489"/>
    </source>
</evidence>
<dbReference type="Proteomes" id="UP001180489">
    <property type="component" value="Unassembled WGS sequence"/>
</dbReference>
<reference evidence="1" key="1">
    <citation type="submission" date="2024-05" db="EMBL/GenBank/DDBJ databases">
        <title>30 novel species of actinomycetes from the DSMZ collection.</title>
        <authorList>
            <person name="Nouioui I."/>
        </authorList>
    </citation>
    <scope>NUCLEOTIDE SEQUENCE</scope>
    <source>
        <strain evidence="1">DSM 41014</strain>
    </source>
</reference>
<evidence type="ECO:0000313" key="1">
    <source>
        <dbReference type="EMBL" id="MDT0474254.1"/>
    </source>
</evidence>
<name>A0ABU2UM27_9ACTN</name>
<protein>
    <submittedName>
        <fullName evidence="1">Uncharacterized protein</fullName>
    </submittedName>
</protein>
<dbReference type="EMBL" id="JAVRFF010000020">
    <property type="protein sequence ID" value="MDT0474254.1"/>
    <property type="molecule type" value="Genomic_DNA"/>
</dbReference>
<proteinExistence type="predicted"/>